<proteinExistence type="predicted"/>
<dbReference type="PANTHER" id="PTHR42705:SF2">
    <property type="entry name" value="BIFUNCTIONAL NON-HOMOLOGOUS END JOINING PROTEIN LIGD"/>
    <property type="match status" value="1"/>
</dbReference>
<comment type="caution">
    <text evidence="2">The sequence shown here is derived from an EMBL/GenBank/DDBJ whole genome shotgun (WGS) entry which is preliminary data.</text>
</comment>
<organism evidence="2 3">
    <name type="scientific">Nakamurella flavida</name>
    <dbReference type="NCBI Taxonomy" id="363630"/>
    <lineage>
        <taxon>Bacteria</taxon>
        <taxon>Bacillati</taxon>
        <taxon>Actinomycetota</taxon>
        <taxon>Actinomycetes</taxon>
        <taxon>Nakamurellales</taxon>
        <taxon>Nakamurellaceae</taxon>
        <taxon>Nakamurella</taxon>
    </lineage>
</organism>
<dbReference type="Proteomes" id="UP000663801">
    <property type="component" value="Unassembled WGS sequence"/>
</dbReference>
<gene>
    <name evidence="2" type="ORF">JL107_10750</name>
</gene>
<keyword evidence="3" id="KW-1185">Reference proteome</keyword>
<name>A0A939C2T6_9ACTN</name>
<evidence type="ECO:0000313" key="3">
    <source>
        <dbReference type="Proteomes" id="UP000663801"/>
    </source>
</evidence>
<sequence length="319" mass="33393">MSDELAGVALTHLDDELFEGAGATKRDLVGYLDAVADRMVPVLSGRPLSVIRVRPGSPPFMQKNLPKYAPEWIARTVVWSPASYREITYALGDDHRTLIWFGNQRAVEYHVTLSRADDPAPTHLVIDLDPPEGAPFSAVVATAALVRQALADTGLAGAVKTSGAKGLHVFVPLLPGVSWDDAAGATRALAARAAALDPGVATPAYIVQDREGKVFVDSTRSGGGTVAAAYSPRARPGAPVSFPLGWDDLGSVSPADFTLHTAVAALGSGDPWAAAMPDAVALPEDLLEQGRAIPVARVAAMHEGKRRKRAARTADGDGS</sequence>
<evidence type="ECO:0000259" key="1">
    <source>
        <dbReference type="Pfam" id="PF21686"/>
    </source>
</evidence>
<reference evidence="2" key="1">
    <citation type="submission" date="2021-01" db="EMBL/GenBank/DDBJ databases">
        <title>KCTC 19127 draft genome.</title>
        <authorList>
            <person name="An D."/>
        </authorList>
    </citation>
    <scope>NUCLEOTIDE SEQUENCE</scope>
    <source>
        <strain evidence="2">KCTC 19127</strain>
    </source>
</reference>
<protein>
    <submittedName>
        <fullName evidence="2">ATP-dependent DNA ligase</fullName>
    </submittedName>
</protein>
<dbReference type="GO" id="GO:0016874">
    <property type="term" value="F:ligase activity"/>
    <property type="evidence" value="ECO:0007669"/>
    <property type="project" value="UniProtKB-KW"/>
</dbReference>
<dbReference type="Gene3D" id="3.90.920.10">
    <property type="entry name" value="DNA primase, PRIM domain"/>
    <property type="match status" value="1"/>
</dbReference>
<accession>A0A939C2T6</accession>
<dbReference type="InterPro" id="IPR014145">
    <property type="entry name" value="LigD_pol_dom"/>
</dbReference>
<dbReference type="EMBL" id="JAERWL010000009">
    <property type="protein sequence ID" value="MBM9476925.1"/>
    <property type="molecule type" value="Genomic_DNA"/>
</dbReference>
<dbReference type="InterPro" id="IPR052171">
    <property type="entry name" value="NHEJ_LigD"/>
</dbReference>
<dbReference type="Pfam" id="PF21686">
    <property type="entry name" value="LigD_Prim-Pol"/>
    <property type="match status" value="1"/>
</dbReference>
<keyword evidence="2" id="KW-0436">Ligase</keyword>
<dbReference type="PANTHER" id="PTHR42705">
    <property type="entry name" value="BIFUNCTIONAL NON-HOMOLOGOUS END JOINING PROTEIN LIGD"/>
    <property type="match status" value="1"/>
</dbReference>
<feature type="domain" description="DNA ligase D polymerase" evidence="1">
    <location>
        <begin position="24"/>
        <end position="272"/>
    </location>
</feature>
<dbReference type="AlphaFoldDB" id="A0A939C2T6"/>
<evidence type="ECO:0000313" key="2">
    <source>
        <dbReference type="EMBL" id="MBM9476925.1"/>
    </source>
</evidence>